<dbReference type="AlphaFoldDB" id="X0URB2"/>
<name>X0URB2_9ZZZZ</name>
<keyword evidence="1" id="KW-0812">Transmembrane</keyword>
<dbReference type="EMBL" id="BARS01015485">
    <property type="protein sequence ID" value="GAF90995.1"/>
    <property type="molecule type" value="Genomic_DNA"/>
</dbReference>
<keyword evidence="1" id="KW-0472">Membrane</keyword>
<reference evidence="2" key="1">
    <citation type="journal article" date="2014" name="Front. Microbiol.">
        <title>High frequency of phylogenetically diverse reductive dehalogenase-homologous genes in deep subseafloor sedimentary metagenomes.</title>
        <authorList>
            <person name="Kawai M."/>
            <person name="Futagami T."/>
            <person name="Toyoda A."/>
            <person name="Takaki Y."/>
            <person name="Nishi S."/>
            <person name="Hori S."/>
            <person name="Arai W."/>
            <person name="Tsubouchi T."/>
            <person name="Morono Y."/>
            <person name="Uchiyama I."/>
            <person name="Ito T."/>
            <person name="Fujiyama A."/>
            <person name="Inagaki F."/>
            <person name="Takami H."/>
        </authorList>
    </citation>
    <scope>NUCLEOTIDE SEQUENCE</scope>
    <source>
        <strain evidence="2">Expedition CK06-06</strain>
    </source>
</reference>
<protein>
    <submittedName>
        <fullName evidence="2">Uncharacterized protein</fullName>
    </submittedName>
</protein>
<gene>
    <name evidence="2" type="ORF">S01H1_25617</name>
</gene>
<feature type="transmembrane region" description="Helical" evidence="1">
    <location>
        <begin position="70"/>
        <end position="93"/>
    </location>
</feature>
<sequence>YNTIINALSKDEYHFICDVYGVANKLPSNSKMRSNLLPVIEPLYKEAVKNIQPLINASKYGWYATLALPIGYMMSYTTLGLAVTAIGALVSLYGEDYLVNNSKVSSVANGAMFFANNRLVCSGASAAASMVDNQVTRAIASKAYSTFFGDGNALATEDRAISENTTGATHNF</sequence>
<evidence type="ECO:0000256" key="1">
    <source>
        <dbReference type="SAM" id="Phobius"/>
    </source>
</evidence>
<proteinExistence type="predicted"/>
<keyword evidence="1" id="KW-1133">Transmembrane helix</keyword>
<comment type="caution">
    <text evidence="2">The sequence shown here is derived from an EMBL/GenBank/DDBJ whole genome shotgun (WGS) entry which is preliminary data.</text>
</comment>
<feature type="non-terminal residue" evidence="2">
    <location>
        <position position="1"/>
    </location>
</feature>
<evidence type="ECO:0000313" key="2">
    <source>
        <dbReference type="EMBL" id="GAF90995.1"/>
    </source>
</evidence>
<accession>X0URB2</accession>
<organism evidence="2">
    <name type="scientific">marine sediment metagenome</name>
    <dbReference type="NCBI Taxonomy" id="412755"/>
    <lineage>
        <taxon>unclassified sequences</taxon>
        <taxon>metagenomes</taxon>
        <taxon>ecological metagenomes</taxon>
    </lineage>
</organism>